<organism evidence="1 2">
    <name type="scientific">Rugamonas rubra</name>
    <dbReference type="NCBI Taxonomy" id="758825"/>
    <lineage>
        <taxon>Bacteria</taxon>
        <taxon>Pseudomonadati</taxon>
        <taxon>Pseudomonadota</taxon>
        <taxon>Betaproteobacteria</taxon>
        <taxon>Burkholderiales</taxon>
        <taxon>Oxalobacteraceae</taxon>
        <taxon>Telluria group</taxon>
        <taxon>Rugamonas</taxon>
    </lineage>
</organism>
<sequence>MKTLLKSAPPNELTRFATAFPAEDWDNDFRNYSAAPNQPGHDYREIKKRLIADQGGLCAYCERLIAGLSVDQQKVEHIHPKSDKSNAALNWGLMWTNIVAVCTGGEHDDKSLHPLPRNLSCDSHKNHWLSKAARTPQLAAMLAALINPLQLAAFPCLFDFDKADGRLFPNDDLCLQVDAAAALALGTTRERLTVTIETALNLNCDRLRTERKLVLNEYNRAVTEARRRNDIHFKTKLAARWFGSRWPSYFTTRRILLGGAAEQYLRGIAYRG</sequence>
<protein>
    <submittedName>
        <fullName evidence="1">TIGR02646 family protein</fullName>
    </submittedName>
</protein>
<reference evidence="1 2" key="1">
    <citation type="submission" date="2016-10" db="EMBL/GenBank/DDBJ databases">
        <authorList>
            <person name="de Groot N.N."/>
        </authorList>
    </citation>
    <scope>NUCLEOTIDE SEQUENCE [LARGE SCALE GENOMIC DNA]</scope>
    <source>
        <strain evidence="1 2">ATCC 43154</strain>
    </source>
</reference>
<accession>A0A1I4RPK4</accession>
<dbReference type="EMBL" id="FOTW01000023">
    <property type="protein sequence ID" value="SFM54202.1"/>
    <property type="molecule type" value="Genomic_DNA"/>
</dbReference>
<keyword evidence="2" id="KW-1185">Reference proteome</keyword>
<dbReference type="OrthoDB" id="8617719at2"/>
<name>A0A1I4RPK4_9BURK</name>
<gene>
    <name evidence="1" type="ORF">SAMN02982985_04412</name>
</gene>
<dbReference type="Gene3D" id="1.10.30.50">
    <property type="match status" value="1"/>
</dbReference>
<evidence type="ECO:0000313" key="1">
    <source>
        <dbReference type="EMBL" id="SFM54202.1"/>
    </source>
</evidence>
<evidence type="ECO:0000313" key="2">
    <source>
        <dbReference type="Proteomes" id="UP000199470"/>
    </source>
</evidence>
<dbReference type="STRING" id="758825.SAMN02982985_04412"/>
<dbReference type="Proteomes" id="UP000199470">
    <property type="component" value="Unassembled WGS sequence"/>
</dbReference>
<dbReference type="InterPro" id="IPR013467">
    <property type="entry name" value="HNH78-like"/>
</dbReference>
<dbReference type="NCBIfam" id="TIGR02646">
    <property type="entry name" value="retron system putative HNH endonuclease"/>
    <property type="match status" value="1"/>
</dbReference>
<dbReference type="AlphaFoldDB" id="A0A1I4RPK4"/>
<proteinExistence type="predicted"/>
<dbReference type="RefSeq" id="WP_093389870.1">
    <property type="nucleotide sequence ID" value="NZ_FOTW01000023.1"/>
</dbReference>